<evidence type="ECO:0000259" key="5">
    <source>
        <dbReference type="PROSITE" id="PS51193"/>
    </source>
</evidence>
<dbReference type="SUPFAM" id="SSF52540">
    <property type="entry name" value="P-loop containing nucleoside triphosphate hydrolases"/>
    <property type="match status" value="1"/>
</dbReference>
<dbReference type="PROSITE" id="PS51193">
    <property type="entry name" value="HELICASE_ATP_BIND_2"/>
    <property type="match status" value="1"/>
</dbReference>
<dbReference type="InterPro" id="IPR027417">
    <property type="entry name" value="P-loop_NTPase"/>
</dbReference>
<dbReference type="InterPro" id="IPR006555">
    <property type="entry name" value="ATP-dep_Helicase_C"/>
</dbReference>
<proteinExistence type="inferred from homology"/>
<accession>A0A842HCA5</accession>
<evidence type="ECO:0000313" key="7">
    <source>
        <dbReference type="Proteomes" id="UP000546464"/>
    </source>
</evidence>
<dbReference type="GO" id="GO:0005524">
    <property type="term" value="F:ATP binding"/>
    <property type="evidence" value="ECO:0007669"/>
    <property type="project" value="UniProtKB-KW"/>
</dbReference>
<gene>
    <name evidence="6" type="ORF">H5P28_05425</name>
</gene>
<dbReference type="RefSeq" id="WP_185674699.1">
    <property type="nucleotide sequence ID" value="NZ_JACHVB010000014.1"/>
</dbReference>
<comment type="caution">
    <text evidence="6">The sequence shown here is derived from an EMBL/GenBank/DDBJ whole genome shotgun (WGS) entry which is preliminary data.</text>
</comment>
<evidence type="ECO:0000313" key="6">
    <source>
        <dbReference type="EMBL" id="MBC2593698.1"/>
    </source>
</evidence>
<keyword evidence="7" id="KW-1185">Reference proteome</keyword>
<dbReference type="Pfam" id="PF13307">
    <property type="entry name" value="Helicase_C_2"/>
    <property type="match status" value="1"/>
</dbReference>
<evidence type="ECO:0000256" key="3">
    <source>
        <dbReference type="ARBA" id="ARBA00022840"/>
    </source>
</evidence>
<keyword evidence="3" id="KW-0067">ATP-binding</keyword>
<dbReference type="GO" id="GO:0003676">
    <property type="term" value="F:nucleic acid binding"/>
    <property type="evidence" value="ECO:0007669"/>
    <property type="project" value="InterPro"/>
</dbReference>
<evidence type="ECO:0000256" key="4">
    <source>
        <dbReference type="ARBA" id="ARBA00038058"/>
    </source>
</evidence>
<dbReference type="GO" id="GO:0003678">
    <property type="term" value="F:DNA helicase activity"/>
    <property type="evidence" value="ECO:0007669"/>
    <property type="project" value="TreeGrafter"/>
</dbReference>
<dbReference type="InterPro" id="IPR014013">
    <property type="entry name" value="Helic_SF1/SF2_ATP-bd_DinG/Rad3"/>
</dbReference>
<reference evidence="6 7" key="1">
    <citation type="submission" date="2020-07" db="EMBL/GenBank/DDBJ databases">
        <authorList>
            <person name="Feng X."/>
        </authorList>
    </citation>
    <scope>NUCLEOTIDE SEQUENCE [LARGE SCALE GENOMIC DNA]</scope>
    <source>
        <strain evidence="6 7">JCM31066</strain>
    </source>
</reference>
<dbReference type="SMART" id="SM00491">
    <property type="entry name" value="HELICc2"/>
    <property type="match status" value="1"/>
</dbReference>
<comment type="similarity">
    <text evidence="4">Belongs to the helicase family. DinG subfamily.</text>
</comment>
<protein>
    <submittedName>
        <fullName evidence="6">ATP-dependent DNA helicase</fullName>
    </submittedName>
</protein>
<dbReference type="Gene3D" id="3.40.50.300">
    <property type="entry name" value="P-loop containing nucleotide triphosphate hydrolases"/>
    <property type="match status" value="2"/>
</dbReference>
<keyword evidence="1" id="KW-0547">Nucleotide-binding</keyword>
<dbReference type="PANTHER" id="PTHR11472:SF34">
    <property type="entry name" value="REGULATOR OF TELOMERE ELONGATION HELICASE 1"/>
    <property type="match status" value="1"/>
</dbReference>
<dbReference type="PANTHER" id="PTHR11472">
    <property type="entry name" value="DNA REPAIR DEAD HELICASE RAD3/XP-D SUBFAMILY MEMBER"/>
    <property type="match status" value="1"/>
</dbReference>
<dbReference type="AlphaFoldDB" id="A0A842HCA5"/>
<dbReference type="GO" id="GO:0006139">
    <property type="term" value="P:nucleobase-containing compound metabolic process"/>
    <property type="evidence" value="ECO:0007669"/>
    <property type="project" value="InterPro"/>
</dbReference>
<dbReference type="EMBL" id="JACHVB010000014">
    <property type="protein sequence ID" value="MBC2593698.1"/>
    <property type="molecule type" value="Genomic_DNA"/>
</dbReference>
<dbReference type="InterPro" id="IPR045028">
    <property type="entry name" value="DinG/Rad3-like"/>
</dbReference>
<evidence type="ECO:0000256" key="2">
    <source>
        <dbReference type="ARBA" id="ARBA00022801"/>
    </source>
</evidence>
<dbReference type="Proteomes" id="UP000546464">
    <property type="component" value="Unassembled WGS sequence"/>
</dbReference>
<name>A0A842HCA5_9BACT</name>
<feature type="domain" description="Helicase ATP-binding" evidence="5">
    <location>
        <begin position="30"/>
        <end position="305"/>
    </location>
</feature>
<organism evidence="6 7">
    <name type="scientific">Ruficoccus amylovorans</name>
    <dbReference type="NCBI Taxonomy" id="1804625"/>
    <lineage>
        <taxon>Bacteria</taxon>
        <taxon>Pseudomonadati</taxon>
        <taxon>Verrucomicrobiota</taxon>
        <taxon>Opitutia</taxon>
        <taxon>Puniceicoccales</taxon>
        <taxon>Cerasicoccaceae</taxon>
        <taxon>Ruficoccus</taxon>
    </lineage>
</organism>
<evidence type="ECO:0000256" key="1">
    <source>
        <dbReference type="ARBA" id="ARBA00022741"/>
    </source>
</evidence>
<keyword evidence="6" id="KW-0347">Helicase</keyword>
<sequence length="686" mass="76421">MIGFREGGGSPLPSTPPAVELADRVFAPTGWLARRLGLEHRPQQEAMAQAVARAMATDTPLVFEAGTGVGKSLAYLVPGILQAVSEKRPLLVSSHTIALQQQLKNHDIPLVRRLFDQVPELEPFRGFRVALMVGRGNYLCGHRLARAIQTRGDLFNKIEAEELERICEWSTQTKTGLREELAPAPSPEVWEWVNADGSSCNSKNCSPETCFYRRALAERAQAQVVIVNHSLLFSLISAGLSPAGGARGVLFPDDFLVLDEAHTVPEIATNHCGLNISSYAIERALKILYNPKTKKGLLSRLAQRADQESVVRAISASESFFNAIRRQYLDKRDVLRLLKPDWTDPLLHRPLGTVTGMLKRLRQDITDEGTQQELTDHAQRLDAYLKGITHCLTLQDEGEVYWLEKTGRRRQIVTLRTAPVDVAEFLRETLFEKDTSITLASATLTSGRTMAPFLRRTGAEGEETGIEASPFDYENHVEIAIAEDAPGPDRTSNRLDISYLAEMIGFCSLRTEGGTLGLFTSYADLNRVATQLAPVLEKAGRPLLWQGMGLSRSELKNRFVEAGNAVLLGTESFWTGFDVPGPALSQVVITRLPFEIPTHPVAEARAEWIRKRGGNPFAEMTLPEAVIQFRQGIGRLIRKQDDRGRIVILDSRILQKEYGRHFIEALPKRHFTRFNRHDREGIFGPS</sequence>
<keyword evidence="2" id="KW-0378">Hydrolase</keyword>
<dbReference type="GO" id="GO:0016818">
    <property type="term" value="F:hydrolase activity, acting on acid anhydrides, in phosphorus-containing anhydrides"/>
    <property type="evidence" value="ECO:0007669"/>
    <property type="project" value="InterPro"/>
</dbReference>